<organism evidence="3 4">
    <name type="scientific">Ostreococcus lucimarinus (strain CCE9901)</name>
    <dbReference type="NCBI Taxonomy" id="436017"/>
    <lineage>
        <taxon>Eukaryota</taxon>
        <taxon>Viridiplantae</taxon>
        <taxon>Chlorophyta</taxon>
        <taxon>Mamiellophyceae</taxon>
        <taxon>Mamiellales</taxon>
        <taxon>Bathycoccaceae</taxon>
        <taxon>Ostreococcus</taxon>
    </lineage>
</organism>
<dbReference type="Gene3D" id="2.60.40.1470">
    <property type="entry name" value="ApaG domain"/>
    <property type="match status" value="1"/>
</dbReference>
<feature type="region of interest" description="Disordered" evidence="1">
    <location>
        <begin position="111"/>
        <end position="131"/>
    </location>
</feature>
<evidence type="ECO:0000256" key="1">
    <source>
        <dbReference type="SAM" id="MobiDB-lite"/>
    </source>
</evidence>
<dbReference type="InterPro" id="IPR036767">
    <property type="entry name" value="ApaG_sf"/>
</dbReference>
<dbReference type="STRING" id="436017.A4S5Q6"/>
<feature type="domain" description="ApaG" evidence="2">
    <location>
        <begin position="1"/>
        <end position="112"/>
    </location>
</feature>
<dbReference type="SUPFAM" id="SSF110069">
    <property type="entry name" value="ApaG-like"/>
    <property type="match status" value="1"/>
</dbReference>
<proteinExistence type="predicted"/>
<evidence type="ECO:0000313" key="3">
    <source>
        <dbReference type="EMBL" id="ABO98943.1"/>
    </source>
</evidence>
<keyword evidence="4" id="KW-1185">Reference proteome</keyword>
<sequence>MPDQTVPAIGRFAYAYEVEIANEGNDEAVQVVSREWRVRDESGFEETISGNGVVGEQPTLAKGETFRYASACVLKRERGSMSGKYTCVFQESRRIVDVVVAPFALTPRERDDVEDDDVEIRNDSSVVEAID</sequence>
<evidence type="ECO:0000313" key="4">
    <source>
        <dbReference type="Proteomes" id="UP000001568"/>
    </source>
</evidence>
<dbReference type="PROSITE" id="PS51087">
    <property type="entry name" value="APAG"/>
    <property type="match status" value="1"/>
</dbReference>
<dbReference type="InterPro" id="IPR007474">
    <property type="entry name" value="ApaG_domain"/>
</dbReference>
<dbReference type="OMA" id="MRGEYFC"/>
<dbReference type="OrthoDB" id="2305498at2759"/>
<dbReference type="Pfam" id="PF04379">
    <property type="entry name" value="DUF525"/>
    <property type="match status" value="1"/>
</dbReference>
<dbReference type="EMBL" id="CP000592">
    <property type="protein sequence ID" value="ABO98943.1"/>
    <property type="molecule type" value="Genomic_DNA"/>
</dbReference>
<protein>
    <recommendedName>
        <fullName evidence="2">ApaG domain-containing protein</fullName>
    </recommendedName>
</protein>
<dbReference type="Proteomes" id="UP000001568">
    <property type="component" value="Chromosome 12"/>
</dbReference>
<dbReference type="RefSeq" id="XP_001420650.1">
    <property type="nucleotide sequence ID" value="XM_001420613.1"/>
</dbReference>
<dbReference type="AlphaFoldDB" id="A4S5Q6"/>
<evidence type="ECO:0000259" key="2">
    <source>
        <dbReference type="PROSITE" id="PS51087"/>
    </source>
</evidence>
<gene>
    <name evidence="3" type="ORF">OSTLU_26847</name>
</gene>
<dbReference type="GeneID" id="5004913"/>
<dbReference type="KEGG" id="olu:OSTLU_26847"/>
<reference evidence="3 4" key="1">
    <citation type="journal article" date="2007" name="Proc. Natl. Acad. Sci. U.S.A.">
        <title>The tiny eukaryote Ostreococcus provides genomic insights into the paradox of plankton speciation.</title>
        <authorList>
            <person name="Palenik B."/>
            <person name="Grimwood J."/>
            <person name="Aerts A."/>
            <person name="Rouze P."/>
            <person name="Salamov A."/>
            <person name="Putnam N."/>
            <person name="Dupont C."/>
            <person name="Jorgensen R."/>
            <person name="Derelle E."/>
            <person name="Rombauts S."/>
            <person name="Zhou K."/>
            <person name="Otillar R."/>
            <person name="Merchant S.S."/>
            <person name="Podell S."/>
            <person name="Gaasterland T."/>
            <person name="Napoli C."/>
            <person name="Gendler K."/>
            <person name="Manuell A."/>
            <person name="Tai V."/>
            <person name="Vallon O."/>
            <person name="Piganeau G."/>
            <person name="Jancek S."/>
            <person name="Heijde M."/>
            <person name="Jabbari K."/>
            <person name="Bowler C."/>
            <person name="Lohr M."/>
            <person name="Robbens S."/>
            <person name="Werner G."/>
            <person name="Dubchak I."/>
            <person name="Pazour G.J."/>
            <person name="Ren Q."/>
            <person name="Paulsen I."/>
            <person name="Delwiche C."/>
            <person name="Schmutz J."/>
            <person name="Rokhsar D."/>
            <person name="Van de Peer Y."/>
            <person name="Moreau H."/>
            <person name="Grigoriev I.V."/>
        </authorList>
    </citation>
    <scope>NUCLEOTIDE SEQUENCE [LARGE SCALE GENOMIC DNA]</scope>
    <source>
        <strain evidence="3 4">CCE9901</strain>
    </source>
</reference>
<name>A4S5Q6_OSTLU</name>
<dbReference type="HOGENOM" id="CLU_128074_0_0_1"/>
<dbReference type="Gramene" id="ABO98943">
    <property type="protein sequence ID" value="ABO98943"/>
    <property type="gene ID" value="OSTLU_26847"/>
</dbReference>
<accession>A4S5Q6</accession>
<dbReference type="PANTHER" id="PTHR47191:SF2">
    <property type="entry name" value="OS05G0170800 PROTEIN"/>
    <property type="match status" value="1"/>
</dbReference>
<dbReference type="InterPro" id="IPR050718">
    <property type="entry name" value="ApaG-like"/>
</dbReference>
<dbReference type="PANTHER" id="PTHR47191">
    <property type="entry name" value="OS05G0170800 PROTEIN"/>
    <property type="match status" value="1"/>
</dbReference>